<dbReference type="PROSITE" id="PS50110">
    <property type="entry name" value="RESPONSE_REGULATORY"/>
    <property type="match status" value="1"/>
</dbReference>
<feature type="modified residue" description="4-aspartylphosphate" evidence="2">
    <location>
        <position position="55"/>
    </location>
</feature>
<dbReference type="InterPro" id="IPR016032">
    <property type="entry name" value="Sig_transdc_resp-reg_C-effctor"/>
</dbReference>
<dbReference type="InterPro" id="IPR011006">
    <property type="entry name" value="CheY-like_superfamily"/>
</dbReference>
<feature type="domain" description="Response regulatory" evidence="4">
    <location>
        <begin position="6"/>
        <end position="120"/>
    </location>
</feature>
<keyword evidence="2" id="KW-0597">Phosphoprotein</keyword>
<dbReference type="GO" id="GO:0000156">
    <property type="term" value="F:phosphorelay response regulator activity"/>
    <property type="evidence" value="ECO:0007669"/>
    <property type="project" value="TreeGrafter"/>
</dbReference>
<dbReference type="GO" id="GO:0032993">
    <property type="term" value="C:protein-DNA complex"/>
    <property type="evidence" value="ECO:0007669"/>
    <property type="project" value="TreeGrafter"/>
</dbReference>
<name>A0A4Q7YYW3_9BACT</name>
<keyword evidence="7" id="KW-1185">Reference proteome</keyword>
<protein>
    <submittedName>
        <fullName evidence="6">Two-component system KDP operon response regulator KdpE</fullName>
    </submittedName>
</protein>
<dbReference type="SMART" id="SM00448">
    <property type="entry name" value="REC"/>
    <property type="match status" value="1"/>
</dbReference>
<gene>
    <name evidence="6" type="ORF">BDD14_4708</name>
</gene>
<evidence type="ECO:0000259" key="5">
    <source>
        <dbReference type="PROSITE" id="PS51755"/>
    </source>
</evidence>
<dbReference type="Pfam" id="PF00072">
    <property type="entry name" value="Response_reg"/>
    <property type="match status" value="1"/>
</dbReference>
<evidence type="ECO:0000313" key="7">
    <source>
        <dbReference type="Proteomes" id="UP000292958"/>
    </source>
</evidence>
<comment type="caution">
    <text evidence="6">The sequence shown here is derived from an EMBL/GenBank/DDBJ whole genome shotgun (WGS) entry which is preliminary data.</text>
</comment>
<dbReference type="GO" id="GO:0005829">
    <property type="term" value="C:cytosol"/>
    <property type="evidence" value="ECO:0007669"/>
    <property type="project" value="TreeGrafter"/>
</dbReference>
<dbReference type="CDD" id="cd00383">
    <property type="entry name" value="trans_reg_C"/>
    <property type="match status" value="1"/>
</dbReference>
<evidence type="ECO:0000256" key="2">
    <source>
        <dbReference type="PROSITE-ProRule" id="PRU00169"/>
    </source>
</evidence>
<dbReference type="InterPro" id="IPR039420">
    <property type="entry name" value="WalR-like"/>
</dbReference>
<dbReference type="Pfam" id="PF00486">
    <property type="entry name" value="Trans_reg_C"/>
    <property type="match status" value="1"/>
</dbReference>
<feature type="domain" description="OmpR/PhoB-type" evidence="5">
    <location>
        <begin position="131"/>
        <end position="230"/>
    </location>
</feature>
<dbReference type="EMBL" id="SHKW01000001">
    <property type="protein sequence ID" value="RZU43087.1"/>
    <property type="molecule type" value="Genomic_DNA"/>
</dbReference>
<dbReference type="RefSeq" id="WP_130421380.1">
    <property type="nucleotide sequence ID" value="NZ_SHKW01000001.1"/>
</dbReference>
<evidence type="ECO:0000259" key="4">
    <source>
        <dbReference type="PROSITE" id="PS50110"/>
    </source>
</evidence>
<dbReference type="PANTHER" id="PTHR48111">
    <property type="entry name" value="REGULATOR OF RPOS"/>
    <property type="match status" value="1"/>
</dbReference>
<dbReference type="SUPFAM" id="SSF52172">
    <property type="entry name" value="CheY-like"/>
    <property type="match status" value="1"/>
</dbReference>
<accession>A0A4Q7YYW3</accession>
<reference evidence="6 7" key="1">
    <citation type="submission" date="2019-02" db="EMBL/GenBank/DDBJ databases">
        <title>Genomic Encyclopedia of Archaeal and Bacterial Type Strains, Phase II (KMG-II): from individual species to whole genera.</title>
        <authorList>
            <person name="Goeker M."/>
        </authorList>
    </citation>
    <scope>NUCLEOTIDE SEQUENCE [LARGE SCALE GENOMIC DNA]</scope>
    <source>
        <strain evidence="6 7">DSM 18101</strain>
    </source>
</reference>
<dbReference type="PANTHER" id="PTHR48111:SF50">
    <property type="entry name" value="KDP OPERON TRANSCRIPTIONAL REGULATORY PROTEIN KDPE"/>
    <property type="match status" value="1"/>
</dbReference>
<dbReference type="Gene3D" id="3.40.50.2300">
    <property type="match status" value="1"/>
</dbReference>
<dbReference type="GO" id="GO:0006355">
    <property type="term" value="P:regulation of DNA-templated transcription"/>
    <property type="evidence" value="ECO:0007669"/>
    <property type="project" value="InterPro"/>
</dbReference>
<dbReference type="InterPro" id="IPR036388">
    <property type="entry name" value="WH-like_DNA-bd_sf"/>
</dbReference>
<proteinExistence type="predicted"/>
<dbReference type="InterPro" id="IPR001867">
    <property type="entry name" value="OmpR/PhoB-type_DNA-bd"/>
</dbReference>
<dbReference type="CDD" id="cd17574">
    <property type="entry name" value="REC_OmpR"/>
    <property type="match status" value="1"/>
</dbReference>
<dbReference type="AlphaFoldDB" id="A0A4Q7YYW3"/>
<evidence type="ECO:0000313" key="6">
    <source>
        <dbReference type="EMBL" id="RZU43087.1"/>
    </source>
</evidence>
<dbReference type="PROSITE" id="PS51755">
    <property type="entry name" value="OMPR_PHOB"/>
    <property type="match status" value="1"/>
</dbReference>
<evidence type="ECO:0000256" key="1">
    <source>
        <dbReference type="ARBA" id="ARBA00023125"/>
    </source>
</evidence>
<dbReference type="GO" id="GO:0000976">
    <property type="term" value="F:transcription cis-regulatory region binding"/>
    <property type="evidence" value="ECO:0007669"/>
    <property type="project" value="TreeGrafter"/>
</dbReference>
<dbReference type="Proteomes" id="UP000292958">
    <property type="component" value="Unassembled WGS sequence"/>
</dbReference>
<sequence>MDQRSNVLIVEDDAGIRQSLFETLTALRFVVGEADNGEEALMRLRMIDYDAVLLDINMPGMGGIETCRRIHHSYPHIPIIMLTVRDEEDDKVEALDAGADDYVTKPFQIRELTARLRSIIRRSKTSGVPSDSPIVVGSLMLDPDRRRVEKMGQEVHLTPKEFEMLRYLMEHAGRPVPHSRLLIAIWGLQYGNEREYLRVLINQLRKKIEDDPAHPTYILTDSYIGYRFREA</sequence>
<evidence type="ECO:0000256" key="3">
    <source>
        <dbReference type="PROSITE-ProRule" id="PRU01091"/>
    </source>
</evidence>
<dbReference type="SMART" id="SM00862">
    <property type="entry name" value="Trans_reg_C"/>
    <property type="match status" value="1"/>
</dbReference>
<keyword evidence="1 3" id="KW-0238">DNA-binding</keyword>
<dbReference type="InterPro" id="IPR001789">
    <property type="entry name" value="Sig_transdc_resp-reg_receiver"/>
</dbReference>
<dbReference type="Gene3D" id="6.10.250.690">
    <property type="match status" value="1"/>
</dbReference>
<dbReference type="SUPFAM" id="SSF46894">
    <property type="entry name" value="C-terminal effector domain of the bipartite response regulators"/>
    <property type="match status" value="1"/>
</dbReference>
<organism evidence="6 7">
    <name type="scientific">Edaphobacter modestus</name>
    <dbReference type="NCBI Taxonomy" id="388466"/>
    <lineage>
        <taxon>Bacteria</taxon>
        <taxon>Pseudomonadati</taxon>
        <taxon>Acidobacteriota</taxon>
        <taxon>Terriglobia</taxon>
        <taxon>Terriglobales</taxon>
        <taxon>Acidobacteriaceae</taxon>
        <taxon>Edaphobacter</taxon>
    </lineage>
</organism>
<dbReference type="OrthoDB" id="9802426at2"/>
<feature type="DNA-binding region" description="OmpR/PhoB-type" evidence="3">
    <location>
        <begin position="131"/>
        <end position="230"/>
    </location>
</feature>
<dbReference type="Gene3D" id="1.10.10.10">
    <property type="entry name" value="Winged helix-like DNA-binding domain superfamily/Winged helix DNA-binding domain"/>
    <property type="match status" value="1"/>
</dbReference>